<dbReference type="RefSeq" id="WP_193780196.1">
    <property type="nucleotide sequence ID" value="NZ_JADDOJ010000028.1"/>
</dbReference>
<keyword evidence="3" id="KW-1185">Reference proteome</keyword>
<evidence type="ECO:0000313" key="2">
    <source>
        <dbReference type="EMBL" id="MBE7940655.1"/>
    </source>
</evidence>
<evidence type="ECO:0000256" key="1">
    <source>
        <dbReference type="SAM" id="MobiDB-lite"/>
    </source>
</evidence>
<gene>
    <name evidence="2" type="ORF">IM725_08745</name>
</gene>
<feature type="region of interest" description="Disordered" evidence="1">
    <location>
        <begin position="1"/>
        <end position="31"/>
    </location>
</feature>
<accession>A0ABR9SEE9</accession>
<sequence length="87" mass="9744">MSKDFQPAPIVPGQAFRDSEGQRWWVRGPRPGPGEQFVIEAEMKGSYPRVALYVMTEPEFRAHARAAQLQPEQPGRASGPRGERPGR</sequence>
<feature type="region of interest" description="Disordered" evidence="1">
    <location>
        <begin position="64"/>
        <end position="87"/>
    </location>
</feature>
<proteinExistence type="predicted"/>
<dbReference type="Proteomes" id="UP000715965">
    <property type="component" value="Unassembled WGS sequence"/>
</dbReference>
<dbReference type="EMBL" id="JADDOJ010000028">
    <property type="protein sequence ID" value="MBE7940655.1"/>
    <property type="molecule type" value="Genomic_DNA"/>
</dbReference>
<organism evidence="2 3">
    <name type="scientific">Ramlibacter aquaticus</name>
    <dbReference type="NCBI Taxonomy" id="2780094"/>
    <lineage>
        <taxon>Bacteria</taxon>
        <taxon>Pseudomonadati</taxon>
        <taxon>Pseudomonadota</taxon>
        <taxon>Betaproteobacteria</taxon>
        <taxon>Burkholderiales</taxon>
        <taxon>Comamonadaceae</taxon>
        <taxon>Ramlibacter</taxon>
    </lineage>
</organism>
<comment type="caution">
    <text evidence="2">The sequence shown here is derived from an EMBL/GenBank/DDBJ whole genome shotgun (WGS) entry which is preliminary data.</text>
</comment>
<protein>
    <submittedName>
        <fullName evidence="2">Uncharacterized protein</fullName>
    </submittedName>
</protein>
<name>A0ABR9SEE9_9BURK</name>
<reference evidence="2 3" key="1">
    <citation type="submission" date="2020-10" db="EMBL/GenBank/DDBJ databases">
        <title>Draft genome of Ramlibacter aquaticus LMG 30558.</title>
        <authorList>
            <person name="Props R."/>
        </authorList>
    </citation>
    <scope>NUCLEOTIDE SEQUENCE [LARGE SCALE GENOMIC DNA]</scope>
    <source>
        <strain evidence="2 3">LMG 30558</strain>
    </source>
</reference>
<evidence type="ECO:0000313" key="3">
    <source>
        <dbReference type="Proteomes" id="UP000715965"/>
    </source>
</evidence>